<name>A0ABR1P518_DIAER</name>
<comment type="subcellular location">
    <subcellularLocation>
        <location evidence="1">Membrane</location>
        <topology evidence="1">Multi-pass membrane protein</topology>
    </subcellularLocation>
</comment>
<feature type="transmembrane region" description="Helical" evidence="6">
    <location>
        <begin position="160"/>
        <end position="180"/>
    </location>
</feature>
<protein>
    <recommendedName>
        <fullName evidence="7">Rhodopsin domain-containing protein</fullName>
    </recommendedName>
</protein>
<evidence type="ECO:0000256" key="2">
    <source>
        <dbReference type="ARBA" id="ARBA00022692"/>
    </source>
</evidence>
<feature type="transmembrane region" description="Helical" evidence="6">
    <location>
        <begin position="192"/>
        <end position="212"/>
    </location>
</feature>
<evidence type="ECO:0000256" key="1">
    <source>
        <dbReference type="ARBA" id="ARBA00004141"/>
    </source>
</evidence>
<evidence type="ECO:0000313" key="9">
    <source>
        <dbReference type="Proteomes" id="UP001430848"/>
    </source>
</evidence>
<dbReference type="InterPro" id="IPR052337">
    <property type="entry name" value="SAT4-like"/>
</dbReference>
<dbReference type="InterPro" id="IPR049326">
    <property type="entry name" value="Rhodopsin_dom_fungi"/>
</dbReference>
<dbReference type="Proteomes" id="UP001430848">
    <property type="component" value="Unassembled WGS sequence"/>
</dbReference>
<proteinExistence type="inferred from homology"/>
<comment type="similarity">
    <text evidence="5">Belongs to the SAT4 family.</text>
</comment>
<accession>A0ABR1P518</accession>
<evidence type="ECO:0000256" key="3">
    <source>
        <dbReference type="ARBA" id="ARBA00022989"/>
    </source>
</evidence>
<dbReference type="EMBL" id="JAKNSF020000042">
    <property type="protein sequence ID" value="KAK7726598.1"/>
    <property type="molecule type" value="Genomic_DNA"/>
</dbReference>
<keyword evidence="4 6" id="KW-0472">Membrane</keyword>
<reference evidence="8 9" key="1">
    <citation type="submission" date="2024-02" db="EMBL/GenBank/DDBJ databases">
        <title>De novo assembly and annotation of 12 fungi associated with fruit tree decline syndrome in Ontario, Canada.</title>
        <authorList>
            <person name="Sulman M."/>
            <person name="Ellouze W."/>
            <person name="Ilyukhin E."/>
        </authorList>
    </citation>
    <scope>NUCLEOTIDE SEQUENCE [LARGE SCALE GENOMIC DNA]</scope>
    <source>
        <strain evidence="8 9">M169</strain>
    </source>
</reference>
<dbReference type="PANTHER" id="PTHR33048:SF155">
    <property type="entry name" value="INTEGRAL MEMBRANE PROTEIN"/>
    <property type="match status" value="1"/>
</dbReference>
<feature type="domain" description="Rhodopsin" evidence="7">
    <location>
        <begin position="21"/>
        <end position="218"/>
    </location>
</feature>
<comment type="caution">
    <text evidence="8">The sequence shown here is derived from an EMBL/GenBank/DDBJ whole genome shotgun (WGS) entry which is preliminary data.</text>
</comment>
<evidence type="ECO:0000256" key="5">
    <source>
        <dbReference type="ARBA" id="ARBA00038359"/>
    </source>
</evidence>
<dbReference type="Pfam" id="PF20684">
    <property type="entry name" value="Fung_rhodopsin"/>
    <property type="match status" value="1"/>
</dbReference>
<keyword evidence="9" id="KW-1185">Reference proteome</keyword>
<keyword evidence="3 6" id="KW-1133">Transmembrane helix</keyword>
<feature type="transmembrane region" description="Helical" evidence="6">
    <location>
        <begin position="109"/>
        <end position="131"/>
    </location>
</feature>
<evidence type="ECO:0000256" key="6">
    <source>
        <dbReference type="SAM" id="Phobius"/>
    </source>
</evidence>
<evidence type="ECO:0000259" key="7">
    <source>
        <dbReference type="Pfam" id="PF20684"/>
    </source>
</evidence>
<evidence type="ECO:0000313" key="8">
    <source>
        <dbReference type="EMBL" id="KAK7726598.1"/>
    </source>
</evidence>
<organism evidence="8 9">
    <name type="scientific">Diaporthe eres</name>
    <name type="common">Phomopsis oblonga</name>
    <dbReference type="NCBI Taxonomy" id="83184"/>
    <lineage>
        <taxon>Eukaryota</taxon>
        <taxon>Fungi</taxon>
        <taxon>Dikarya</taxon>
        <taxon>Ascomycota</taxon>
        <taxon>Pezizomycotina</taxon>
        <taxon>Sordariomycetes</taxon>
        <taxon>Sordariomycetidae</taxon>
        <taxon>Diaporthales</taxon>
        <taxon>Diaporthaceae</taxon>
        <taxon>Diaporthe</taxon>
        <taxon>Diaporthe eres species complex</taxon>
    </lineage>
</organism>
<feature type="transmembrane region" description="Helical" evidence="6">
    <location>
        <begin position="36"/>
        <end position="56"/>
    </location>
</feature>
<sequence>MSVWESDDLGSVALRTTWALFGVTAGLYVDDFITGGCLLMLLIFCILLSVAVQYGVGKHYVTLSEHTKVQAVMWNAILSGLTPWMCTLPKFAIVTTLKRILNYGTKTTVLLWGLALTSQATVVALTAWGFAQCRPTAFQWDRSIEGGSCSNPEIYVNLSFFVYSYSTALDVFFALYPVPFVMRLSMPLKTRIGVAASLSLSWVGFAISIYKFSIFDKIGSLLVTDRSCR</sequence>
<keyword evidence="2 6" id="KW-0812">Transmembrane</keyword>
<gene>
    <name evidence="8" type="ORF">SLS63_007567</name>
</gene>
<evidence type="ECO:0000256" key="4">
    <source>
        <dbReference type="ARBA" id="ARBA00023136"/>
    </source>
</evidence>
<dbReference type="PANTHER" id="PTHR33048">
    <property type="entry name" value="PTH11-LIKE INTEGRAL MEMBRANE PROTEIN (AFU_ORTHOLOGUE AFUA_5G11245)"/>
    <property type="match status" value="1"/>
</dbReference>
<feature type="transmembrane region" description="Helical" evidence="6">
    <location>
        <begin position="76"/>
        <end position="97"/>
    </location>
</feature>